<name>A0ABW0V799_9ACTN</name>
<dbReference type="Gene3D" id="1.10.10.10">
    <property type="entry name" value="Winged helix-like DNA-binding domain superfamily/Winged helix DNA-binding domain"/>
    <property type="match status" value="1"/>
</dbReference>
<organism evidence="5 6">
    <name type="scientific">Kitasatospora cinereorecta</name>
    <dbReference type="NCBI Taxonomy" id="285560"/>
    <lineage>
        <taxon>Bacteria</taxon>
        <taxon>Bacillati</taxon>
        <taxon>Actinomycetota</taxon>
        <taxon>Actinomycetes</taxon>
        <taxon>Kitasatosporales</taxon>
        <taxon>Streptomycetaceae</taxon>
        <taxon>Kitasatospora</taxon>
    </lineage>
</organism>
<dbReference type="InterPro" id="IPR051011">
    <property type="entry name" value="Metal_resp_trans_reg"/>
</dbReference>
<dbReference type="SUPFAM" id="SSF46785">
    <property type="entry name" value="Winged helix' DNA-binding domain"/>
    <property type="match status" value="1"/>
</dbReference>
<dbReference type="RefSeq" id="WP_346146212.1">
    <property type="nucleotide sequence ID" value="NZ_BAAAUA010000026.1"/>
</dbReference>
<gene>
    <name evidence="5" type="ORF">ACFPZF_09350</name>
</gene>
<proteinExistence type="predicted"/>
<dbReference type="PANTHER" id="PTHR43132">
    <property type="entry name" value="ARSENICAL RESISTANCE OPERON REPRESSOR ARSR-RELATED"/>
    <property type="match status" value="1"/>
</dbReference>
<dbReference type="InterPro" id="IPR036390">
    <property type="entry name" value="WH_DNA-bd_sf"/>
</dbReference>
<keyword evidence="3" id="KW-0804">Transcription</keyword>
<protein>
    <submittedName>
        <fullName evidence="5">Helix-turn-helix domain-containing protein</fullName>
    </submittedName>
</protein>
<dbReference type="PANTHER" id="PTHR43132:SF8">
    <property type="entry name" value="HTH-TYPE TRANSCRIPTIONAL REGULATOR KMTR"/>
    <property type="match status" value="1"/>
</dbReference>
<evidence type="ECO:0000313" key="5">
    <source>
        <dbReference type="EMBL" id="MFC5641562.1"/>
    </source>
</evidence>
<dbReference type="SMART" id="SM00418">
    <property type="entry name" value="HTH_ARSR"/>
    <property type="match status" value="1"/>
</dbReference>
<dbReference type="Proteomes" id="UP001596066">
    <property type="component" value="Unassembled WGS sequence"/>
</dbReference>
<dbReference type="PROSITE" id="PS50987">
    <property type="entry name" value="HTH_ARSR_2"/>
    <property type="match status" value="1"/>
</dbReference>
<dbReference type="InterPro" id="IPR011991">
    <property type="entry name" value="ArsR-like_HTH"/>
</dbReference>
<evidence type="ECO:0000256" key="1">
    <source>
        <dbReference type="ARBA" id="ARBA00023015"/>
    </source>
</evidence>
<feature type="domain" description="HTH arsR-type" evidence="4">
    <location>
        <begin position="247"/>
        <end position="333"/>
    </location>
</feature>
<dbReference type="EMBL" id="JBHSOC010000012">
    <property type="protein sequence ID" value="MFC5641562.1"/>
    <property type="molecule type" value="Genomic_DNA"/>
</dbReference>
<evidence type="ECO:0000313" key="6">
    <source>
        <dbReference type="Proteomes" id="UP001596066"/>
    </source>
</evidence>
<dbReference type="InterPro" id="IPR001845">
    <property type="entry name" value="HTH_ArsR_DNA-bd_dom"/>
</dbReference>
<sequence>MLRLHFTLEDLCKVTLNDAPPPLSEAVLALQTLTRTDQQLRFGPWRDGLRGRVPAAVRPLRDLVPARGWIPDFLTPVLRGTPSDAAAVEAVRATPARQIRADLTRLGTTTRVPGWVRSLADGDIDTMTAVTDALSTWNRIAVTPHEPRIQAALDADVAHKTTLLTHHGVDALLRQVHPAVAWQPPVLTVPSPIDADIDLAGRGLRLAPMLFCGALPRLRLGDDTGSTAVLAYPLPFDPDTAHPLTGTRPERETRSAAALRRLLGGTRATLLQTIAAAPGLTTSDLAHRTDVALATASEHATVLREAGLITSRRDGSRVRHYATTVAAALLRSR</sequence>
<keyword evidence="6" id="KW-1185">Reference proteome</keyword>
<dbReference type="InterPro" id="IPR036388">
    <property type="entry name" value="WH-like_DNA-bd_sf"/>
</dbReference>
<evidence type="ECO:0000256" key="3">
    <source>
        <dbReference type="ARBA" id="ARBA00023163"/>
    </source>
</evidence>
<keyword evidence="2" id="KW-0238">DNA-binding</keyword>
<evidence type="ECO:0000256" key="2">
    <source>
        <dbReference type="ARBA" id="ARBA00023125"/>
    </source>
</evidence>
<evidence type="ECO:0000259" key="4">
    <source>
        <dbReference type="PROSITE" id="PS50987"/>
    </source>
</evidence>
<comment type="caution">
    <text evidence="5">The sequence shown here is derived from an EMBL/GenBank/DDBJ whole genome shotgun (WGS) entry which is preliminary data.</text>
</comment>
<dbReference type="CDD" id="cd00090">
    <property type="entry name" value="HTH_ARSR"/>
    <property type="match status" value="1"/>
</dbReference>
<dbReference type="Pfam" id="PF12840">
    <property type="entry name" value="HTH_20"/>
    <property type="match status" value="1"/>
</dbReference>
<accession>A0ABW0V799</accession>
<keyword evidence="1" id="KW-0805">Transcription regulation</keyword>
<reference evidence="6" key="1">
    <citation type="journal article" date="2019" name="Int. J. Syst. Evol. Microbiol.">
        <title>The Global Catalogue of Microorganisms (GCM) 10K type strain sequencing project: providing services to taxonomists for standard genome sequencing and annotation.</title>
        <authorList>
            <consortium name="The Broad Institute Genomics Platform"/>
            <consortium name="The Broad Institute Genome Sequencing Center for Infectious Disease"/>
            <person name="Wu L."/>
            <person name="Ma J."/>
        </authorList>
    </citation>
    <scope>NUCLEOTIDE SEQUENCE [LARGE SCALE GENOMIC DNA]</scope>
    <source>
        <strain evidence="6">CGMCC 4.1622</strain>
    </source>
</reference>